<dbReference type="SUPFAM" id="SSF56801">
    <property type="entry name" value="Acetyl-CoA synthetase-like"/>
    <property type="match status" value="1"/>
</dbReference>
<keyword evidence="6" id="KW-1185">Reference proteome</keyword>
<feature type="domain" description="Carrier" evidence="4">
    <location>
        <begin position="83"/>
        <end position="157"/>
    </location>
</feature>
<dbReference type="InterPro" id="IPR025110">
    <property type="entry name" value="AMP-bd_C"/>
</dbReference>
<feature type="non-terminal residue" evidence="5">
    <location>
        <position position="208"/>
    </location>
</feature>
<feature type="non-terminal residue" evidence="5">
    <location>
        <position position="1"/>
    </location>
</feature>
<sequence>AAVIAREDIPGDKRLVAYLRPQAGAALVPADLRQQLAQHLADFMLPSAFVMLATFPLTPNGKLDRRALPAPDQSAAVTRDYEAPVGERETTLTQIWQNLLGLARISRHDHFFELGGHSLMAVSLIEQLRNAGWLLDVRSVFSAPVLTDMAQAIRAEQGETAFIAPPNRIPDGCTALTPEMLPLVMLSQTEIDTIAGSVAGGAGNVQDI</sequence>
<evidence type="ECO:0000256" key="3">
    <source>
        <dbReference type="ARBA" id="ARBA00022553"/>
    </source>
</evidence>
<dbReference type="PANTHER" id="PTHR45527:SF1">
    <property type="entry name" value="FATTY ACID SYNTHASE"/>
    <property type="match status" value="1"/>
</dbReference>
<evidence type="ECO:0000313" key="5">
    <source>
        <dbReference type="EMBL" id="NHB98909.1"/>
    </source>
</evidence>
<protein>
    <recommendedName>
        <fullName evidence="4">Carrier domain-containing protein</fullName>
    </recommendedName>
</protein>
<dbReference type="AlphaFoldDB" id="A0A7X5QR73"/>
<dbReference type="GO" id="GO:0031177">
    <property type="term" value="F:phosphopantetheine binding"/>
    <property type="evidence" value="ECO:0007669"/>
    <property type="project" value="TreeGrafter"/>
</dbReference>
<dbReference type="Gene3D" id="1.10.1200.10">
    <property type="entry name" value="ACP-like"/>
    <property type="match status" value="1"/>
</dbReference>
<evidence type="ECO:0000256" key="1">
    <source>
        <dbReference type="ARBA" id="ARBA00001957"/>
    </source>
</evidence>
<comment type="caution">
    <text evidence="5">The sequence shown here is derived from an EMBL/GenBank/DDBJ whole genome shotgun (WGS) entry which is preliminary data.</text>
</comment>
<reference evidence="5 6" key="1">
    <citation type="submission" date="2018-02" db="EMBL/GenBank/DDBJ databases">
        <authorList>
            <person name="Machado R.A."/>
        </authorList>
    </citation>
    <scope>NUCLEOTIDE SEQUENCE [LARGE SCALE GENOMIC DNA]</scope>
    <source>
        <strain evidence="5 6">DSM 23271</strain>
    </source>
</reference>
<dbReference type="InterPro" id="IPR045851">
    <property type="entry name" value="AMP-bd_C_sf"/>
</dbReference>
<dbReference type="InterPro" id="IPR009081">
    <property type="entry name" value="PP-bd_ACP"/>
</dbReference>
<keyword evidence="3" id="KW-0597">Phosphoprotein</keyword>
<dbReference type="PROSITE" id="PS50075">
    <property type="entry name" value="CARRIER"/>
    <property type="match status" value="1"/>
</dbReference>
<dbReference type="GO" id="GO:0044550">
    <property type="term" value="P:secondary metabolite biosynthetic process"/>
    <property type="evidence" value="ECO:0007669"/>
    <property type="project" value="TreeGrafter"/>
</dbReference>
<evidence type="ECO:0000313" key="6">
    <source>
        <dbReference type="Proteomes" id="UP000547931"/>
    </source>
</evidence>
<dbReference type="GO" id="GO:0043041">
    <property type="term" value="P:amino acid activation for nonribosomal peptide biosynthetic process"/>
    <property type="evidence" value="ECO:0007669"/>
    <property type="project" value="TreeGrafter"/>
</dbReference>
<name>A0A7X5QR73_9GAMM</name>
<dbReference type="Proteomes" id="UP000547931">
    <property type="component" value="Unassembled WGS sequence"/>
</dbReference>
<dbReference type="InterPro" id="IPR036736">
    <property type="entry name" value="ACP-like_sf"/>
</dbReference>
<dbReference type="SUPFAM" id="SSF47336">
    <property type="entry name" value="ACP-like"/>
    <property type="match status" value="1"/>
</dbReference>
<comment type="cofactor">
    <cofactor evidence="1">
        <name>pantetheine 4'-phosphate</name>
        <dbReference type="ChEBI" id="CHEBI:47942"/>
    </cofactor>
</comment>
<evidence type="ECO:0000259" key="4">
    <source>
        <dbReference type="PROSITE" id="PS50075"/>
    </source>
</evidence>
<dbReference type="GO" id="GO:0005737">
    <property type="term" value="C:cytoplasm"/>
    <property type="evidence" value="ECO:0007669"/>
    <property type="project" value="TreeGrafter"/>
</dbReference>
<evidence type="ECO:0000256" key="2">
    <source>
        <dbReference type="ARBA" id="ARBA00022450"/>
    </source>
</evidence>
<dbReference type="Pfam" id="PF00550">
    <property type="entry name" value="PP-binding"/>
    <property type="match status" value="1"/>
</dbReference>
<organism evidence="5 6">
    <name type="scientific">Photorhabdus stackebrandtii</name>
    <dbReference type="NCBI Taxonomy" id="1123042"/>
    <lineage>
        <taxon>Bacteria</taxon>
        <taxon>Pseudomonadati</taxon>
        <taxon>Pseudomonadota</taxon>
        <taxon>Gammaproteobacteria</taxon>
        <taxon>Enterobacterales</taxon>
        <taxon>Morganellaceae</taxon>
        <taxon>Photorhabdus</taxon>
    </lineage>
</organism>
<proteinExistence type="predicted"/>
<dbReference type="Gene3D" id="3.30.300.30">
    <property type="match status" value="1"/>
</dbReference>
<dbReference type="Pfam" id="PF13193">
    <property type="entry name" value="AMP-binding_C"/>
    <property type="match status" value="1"/>
</dbReference>
<dbReference type="PANTHER" id="PTHR45527">
    <property type="entry name" value="NONRIBOSOMAL PEPTIDE SYNTHETASE"/>
    <property type="match status" value="1"/>
</dbReference>
<dbReference type="RefSeq" id="WP_166291946.1">
    <property type="nucleotide sequence ID" value="NZ_CAWPIE010000166.1"/>
</dbReference>
<dbReference type="EMBL" id="PUJV01000166">
    <property type="protein sequence ID" value="NHB98909.1"/>
    <property type="molecule type" value="Genomic_DNA"/>
</dbReference>
<accession>A0A7X5QR73</accession>
<dbReference type="FunFam" id="1.10.1200.10:FF:000005">
    <property type="entry name" value="Nonribosomal peptide synthetase 1"/>
    <property type="match status" value="1"/>
</dbReference>
<keyword evidence="2" id="KW-0596">Phosphopantetheine</keyword>
<gene>
    <name evidence="5" type="ORF">C5470_22470</name>
</gene>